<evidence type="ECO:0000259" key="5">
    <source>
        <dbReference type="PROSITE" id="PS50893"/>
    </source>
</evidence>
<dbReference type="PANTHER" id="PTHR42711:SF15">
    <property type="entry name" value="ABC-TYPE MULTIDRUG TRANSPORT SYSTEM, ATPASE COMPONENT"/>
    <property type="match status" value="1"/>
</dbReference>
<keyword evidence="1" id="KW-0813">Transport</keyword>
<dbReference type="InterPro" id="IPR017871">
    <property type="entry name" value="ABC_transporter-like_CS"/>
</dbReference>
<keyword evidence="7" id="KW-1185">Reference proteome</keyword>
<dbReference type="GO" id="GO:0016887">
    <property type="term" value="F:ATP hydrolysis activity"/>
    <property type="evidence" value="ECO:0007669"/>
    <property type="project" value="InterPro"/>
</dbReference>
<name>A0A5M6IDH1_9PROT</name>
<evidence type="ECO:0000313" key="6">
    <source>
        <dbReference type="EMBL" id="KAA5606331.1"/>
    </source>
</evidence>
<dbReference type="Gene3D" id="3.40.50.300">
    <property type="entry name" value="P-loop containing nucleotide triphosphate hydrolases"/>
    <property type="match status" value="1"/>
</dbReference>
<comment type="caution">
    <text evidence="6">The sequence shown here is derived from an EMBL/GenBank/DDBJ whole genome shotgun (WGS) entry which is preliminary data.</text>
</comment>
<dbReference type="GO" id="GO:0005524">
    <property type="term" value="F:ATP binding"/>
    <property type="evidence" value="ECO:0007669"/>
    <property type="project" value="UniProtKB-KW"/>
</dbReference>
<protein>
    <submittedName>
        <fullName evidence="6">ABC transporter ATP-binding protein</fullName>
    </submittedName>
</protein>
<dbReference type="PROSITE" id="PS00211">
    <property type="entry name" value="ABC_TRANSPORTER_1"/>
    <property type="match status" value="1"/>
</dbReference>
<accession>A0A5M6IDH1</accession>
<gene>
    <name evidence="6" type="ORF">F1188_07565</name>
</gene>
<keyword evidence="3 6" id="KW-0067">ATP-binding</keyword>
<evidence type="ECO:0000256" key="1">
    <source>
        <dbReference type="ARBA" id="ARBA00022448"/>
    </source>
</evidence>
<evidence type="ECO:0000256" key="4">
    <source>
        <dbReference type="SAM" id="MobiDB-lite"/>
    </source>
</evidence>
<dbReference type="PANTHER" id="PTHR42711">
    <property type="entry name" value="ABC TRANSPORTER ATP-BINDING PROTEIN"/>
    <property type="match status" value="1"/>
</dbReference>
<dbReference type="InterPro" id="IPR003593">
    <property type="entry name" value="AAA+_ATPase"/>
</dbReference>
<dbReference type="PROSITE" id="PS50893">
    <property type="entry name" value="ABC_TRANSPORTER_2"/>
    <property type="match status" value="1"/>
</dbReference>
<dbReference type="AlphaFoldDB" id="A0A5M6IDH1"/>
<dbReference type="OrthoDB" id="9778547at2"/>
<sequence>MLGGRPNGIRIIPARPRRIPDPNAGSGLSSLHAEVPVTPAPLPVPANAIEIENLTKVYKARNGQPAKTALDGVSLTIPRGGFFALLGPNGAGKSTLINIMAGLVMKTSGTVRVWGTDIDRDDRQARAAIGIVPQELNLDPFFTPRELLEVQAGLYGVPRRERRTLEILDAVGLADKADAYARTLSGGMRRRLLVAKAMVHQPPILVLDEPTAGVDIELRQQLWRYVKELNARGTTILLTTHYLEEAETLCDQTAIINNGTVAACDSTRNLLRRLDSKAVIVTLGGGVPDPLPAGLAAVGACARGGDQIVIRYQPSVTSIGTILEALHTADLDIRDLVTEETDLEDIFLQLTRKAA</sequence>
<dbReference type="EMBL" id="VWPJ01000005">
    <property type="protein sequence ID" value="KAA5606331.1"/>
    <property type="molecule type" value="Genomic_DNA"/>
</dbReference>
<dbReference type="InterPro" id="IPR003439">
    <property type="entry name" value="ABC_transporter-like_ATP-bd"/>
</dbReference>
<feature type="region of interest" description="Disordered" evidence="4">
    <location>
        <begin position="1"/>
        <end position="25"/>
    </location>
</feature>
<dbReference type="SMART" id="SM00382">
    <property type="entry name" value="AAA"/>
    <property type="match status" value="1"/>
</dbReference>
<reference evidence="6 7" key="1">
    <citation type="submission" date="2019-09" db="EMBL/GenBank/DDBJ databases">
        <title>Genome sequence of Roseospira marina, one of the more divergent members of the non-sulfur purple photosynthetic bacterial family, the Rhodospirillaceae.</title>
        <authorList>
            <person name="Meyer T."/>
            <person name="Kyndt J."/>
        </authorList>
    </citation>
    <scope>NUCLEOTIDE SEQUENCE [LARGE SCALE GENOMIC DNA]</scope>
    <source>
        <strain evidence="6 7">DSM 15113</strain>
    </source>
</reference>
<organism evidence="6 7">
    <name type="scientific">Roseospira marina</name>
    <dbReference type="NCBI Taxonomy" id="140057"/>
    <lineage>
        <taxon>Bacteria</taxon>
        <taxon>Pseudomonadati</taxon>
        <taxon>Pseudomonadota</taxon>
        <taxon>Alphaproteobacteria</taxon>
        <taxon>Rhodospirillales</taxon>
        <taxon>Rhodospirillaceae</taxon>
        <taxon>Roseospira</taxon>
    </lineage>
</organism>
<dbReference type="InterPro" id="IPR050763">
    <property type="entry name" value="ABC_transporter_ATP-binding"/>
</dbReference>
<dbReference type="Pfam" id="PF00005">
    <property type="entry name" value="ABC_tran"/>
    <property type="match status" value="1"/>
</dbReference>
<evidence type="ECO:0000256" key="2">
    <source>
        <dbReference type="ARBA" id="ARBA00022741"/>
    </source>
</evidence>
<dbReference type="InterPro" id="IPR027417">
    <property type="entry name" value="P-loop_NTPase"/>
</dbReference>
<evidence type="ECO:0000313" key="7">
    <source>
        <dbReference type="Proteomes" id="UP000324065"/>
    </source>
</evidence>
<evidence type="ECO:0000256" key="3">
    <source>
        <dbReference type="ARBA" id="ARBA00022840"/>
    </source>
</evidence>
<feature type="domain" description="ABC transporter" evidence="5">
    <location>
        <begin position="49"/>
        <end position="283"/>
    </location>
</feature>
<dbReference type="SUPFAM" id="SSF52540">
    <property type="entry name" value="P-loop containing nucleoside triphosphate hydrolases"/>
    <property type="match status" value="1"/>
</dbReference>
<dbReference type="Proteomes" id="UP000324065">
    <property type="component" value="Unassembled WGS sequence"/>
</dbReference>
<proteinExistence type="predicted"/>
<keyword evidence="2" id="KW-0547">Nucleotide-binding</keyword>